<reference evidence="2" key="2">
    <citation type="submission" date="2020-09" db="EMBL/GenBank/DDBJ databases">
        <authorList>
            <person name="Sun Q."/>
            <person name="Zhou Y."/>
        </authorList>
    </citation>
    <scope>NUCLEOTIDE SEQUENCE</scope>
    <source>
        <strain evidence="2">CGMCC 1.12813</strain>
    </source>
</reference>
<evidence type="ECO:0000259" key="1">
    <source>
        <dbReference type="Pfam" id="PF04471"/>
    </source>
</evidence>
<dbReference type="Pfam" id="PF04471">
    <property type="entry name" value="Mrr_cat"/>
    <property type="match status" value="1"/>
</dbReference>
<evidence type="ECO:0000313" key="2">
    <source>
        <dbReference type="EMBL" id="GGA91044.1"/>
    </source>
</evidence>
<dbReference type="SUPFAM" id="SSF52980">
    <property type="entry name" value="Restriction endonuclease-like"/>
    <property type="match status" value="1"/>
</dbReference>
<reference evidence="2" key="1">
    <citation type="journal article" date="2014" name="Int. J. Syst. Evol. Microbiol.">
        <title>Complete genome sequence of Corynebacterium casei LMG S-19264T (=DSM 44701T), isolated from a smear-ripened cheese.</title>
        <authorList>
            <consortium name="US DOE Joint Genome Institute (JGI-PGF)"/>
            <person name="Walter F."/>
            <person name="Albersmeier A."/>
            <person name="Kalinowski J."/>
            <person name="Ruckert C."/>
        </authorList>
    </citation>
    <scope>NUCLEOTIDE SEQUENCE</scope>
    <source>
        <strain evidence="2">CGMCC 1.12813</strain>
    </source>
</reference>
<dbReference type="InterPro" id="IPR011335">
    <property type="entry name" value="Restrct_endonuc-II-like"/>
</dbReference>
<organism evidence="2 3">
    <name type="scientific">Conyzicola nivalis</name>
    <dbReference type="NCBI Taxonomy" id="1477021"/>
    <lineage>
        <taxon>Bacteria</taxon>
        <taxon>Bacillati</taxon>
        <taxon>Actinomycetota</taxon>
        <taxon>Actinomycetes</taxon>
        <taxon>Micrococcales</taxon>
        <taxon>Microbacteriaceae</taxon>
        <taxon>Conyzicola</taxon>
    </lineage>
</organism>
<comment type="caution">
    <text evidence="2">The sequence shown here is derived from an EMBL/GenBank/DDBJ whole genome shotgun (WGS) entry which is preliminary data.</text>
</comment>
<dbReference type="Proteomes" id="UP000606922">
    <property type="component" value="Unassembled WGS sequence"/>
</dbReference>
<dbReference type="GO" id="GO:0009307">
    <property type="term" value="P:DNA restriction-modification system"/>
    <property type="evidence" value="ECO:0007669"/>
    <property type="project" value="InterPro"/>
</dbReference>
<accession>A0A916SCY8</accession>
<dbReference type="InterPro" id="IPR011856">
    <property type="entry name" value="tRNA_endonuc-like_dom_sf"/>
</dbReference>
<dbReference type="EMBL" id="BMGB01000001">
    <property type="protein sequence ID" value="GGA91044.1"/>
    <property type="molecule type" value="Genomic_DNA"/>
</dbReference>
<protein>
    <recommendedName>
        <fullName evidence="1">Restriction endonuclease type IV Mrr domain-containing protein</fullName>
    </recommendedName>
</protein>
<dbReference type="RefSeq" id="WP_188508865.1">
    <property type="nucleotide sequence ID" value="NZ_BMGB01000001.1"/>
</dbReference>
<dbReference type="InterPro" id="IPR007560">
    <property type="entry name" value="Restrct_endonuc_IV_Mrr"/>
</dbReference>
<dbReference type="AlphaFoldDB" id="A0A916SCY8"/>
<gene>
    <name evidence="2" type="ORF">GCM10010979_02150</name>
</gene>
<dbReference type="GO" id="GO:0003677">
    <property type="term" value="F:DNA binding"/>
    <property type="evidence" value="ECO:0007669"/>
    <property type="project" value="InterPro"/>
</dbReference>
<keyword evidence="3" id="KW-1185">Reference proteome</keyword>
<feature type="domain" description="Restriction endonuclease type IV Mrr" evidence="1">
    <location>
        <begin position="4"/>
        <end position="112"/>
    </location>
</feature>
<dbReference type="Gene3D" id="3.40.1350.10">
    <property type="match status" value="1"/>
</dbReference>
<evidence type="ECO:0000313" key="3">
    <source>
        <dbReference type="Proteomes" id="UP000606922"/>
    </source>
</evidence>
<proteinExistence type="predicted"/>
<sequence>MEPWREYQEEAAAYFRSVGLDAGTDVSVQGVRAKHDIDVVVQFDRAGMGHTWLVECKKRGRRVEMTDVLAFRSIVQDVGADRGIFLAENGFQSGAYNASEFANVTVTSLAELRAASPDEIFTVEVEHLQTRVDHAFDLIKANTRHIGRGGSIFRQVPGWKGGTTSVMGHLSLLASGIRSVRRGMLPAAYGFANDANSFLTAASRSEFLVGAHVTMQKIENALAVWEGEDWEPQSVNRGASRT</sequence>
<name>A0A916SCY8_9MICO</name>
<dbReference type="GO" id="GO:0004519">
    <property type="term" value="F:endonuclease activity"/>
    <property type="evidence" value="ECO:0007669"/>
    <property type="project" value="InterPro"/>
</dbReference>